<keyword evidence="3" id="KW-1185">Reference proteome</keyword>
<reference evidence="2 3" key="1">
    <citation type="submission" date="2024-01" db="EMBL/GenBank/DDBJ databases">
        <authorList>
            <person name="Allen C."/>
            <person name="Tagirdzhanova G."/>
        </authorList>
    </citation>
    <scope>NUCLEOTIDE SEQUENCE [LARGE SCALE GENOMIC DNA]</scope>
</reference>
<dbReference type="InterPro" id="IPR008979">
    <property type="entry name" value="Galactose-bd-like_sf"/>
</dbReference>
<dbReference type="Pfam" id="PF17132">
    <property type="entry name" value="Glyco_hydro_106"/>
    <property type="match status" value="1"/>
</dbReference>
<evidence type="ECO:0000313" key="2">
    <source>
        <dbReference type="EMBL" id="CAK7230234.1"/>
    </source>
</evidence>
<dbReference type="Proteomes" id="UP001642482">
    <property type="component" value="Unassembled WGS sequence"/>
</dbReference>
<evidence type="ECO:0000256" key="1">
    <source>
        <dbReference type="SAM" id="SignalP"/>
    </source>
</evidence>
<protein>
    <recommendedName>
        <fullName evidence="4">Secreted protein</fullName>
    </recommendedName>
</protein>
<feature type="chain" id="PRO_5047243889" description="Secreted protein" evidence="1">
    <location>
        <begin position="24"/>
        <end position="1004"/>
    </location>
</feature>
<comment type="caution">
    <text evidence="2">The sequence shown here is derived from an EMBL/GenBank/DDBJ whole genome shotgun (WGS) entry which is preliminary data.</text>
</comment>
<proteinExistence type="predicted"/>
<evidence type="ECO:0008006" key="4">
    <source>
        <dbReference type="Google" id="ProtNLM"/>
    </source>
</evidence>
<dbReference type="PANTHER" id="PTHR36848:SF2">
    <property type="entry name" value="SECRETED PROTEIN"/>
    <property type="match status" value="1"/>
</dbReference>
<dbReference type="SUPFAM" id="SSF49785">
    <property type="entry name" value="Galactose-binding domain-like"/>
    <property type="match status" value="1"/>
</dbReference>
<dbReference type="PANTHER" id="PTHR36848">
    <property type="entry name" value="DNA-BINDING PROTEIN (PUTATIVE SECRETED PROTEIN)-RELATED"/>
    <property type="match status" value="1"/>
</dbReference>
<organism evidence="2 3">
    <name type="scientific">Sporothrix eucalyptigena</name>
    <dbReference type="NCBI Taxonomy" id="1812306"/>
    <lineage>
        <taxon>Eukaryota</taxon>
        <taxon>Fungi</taxon>
        <taxon>Dikarya</taxon>
        <taxon>Ascomycota</taxon>
        <taxon>Pezizomycotina</taxon>
        <taxon>Sordariomycetes</taxon>
        <taxon>Sordariomycetidae</taxon>
        <taxon>Ophiostomatales</taxon>
        <taxon>Ophiostomataceae</taxon>
        <taxon>Sporothrix</taxon>
    </lineage>
</organism>
<dbReference type="EMBL" id="CAWUHD010000092">
    <property type="protein sequence ID" value="CAK7230234.1"/>
    <property type="molecule type" value="Genomic_DNA"/>
</dbReference>
<name>A0ABP0CGA3_9PEZI</name>
<gene>
    <name evidence="2" type="ORF">SEUCBS140593_007515</name>
</gene>
<keyword evidence="1" id="KW-0732">Signal</keyword>
<dbReference type="InterPro" id="IPR053161">
    <property type="entry name" value="Ulvan_degrading_GH"/>
</dbReference>
<sequence length="1004" mass="110961">MKSRIRSLVASIAFSLLLHPVSADFRRPSVAFRPRLRYWIPDAHVDVEQVYDDIAQAGARGAAGVEVLGFYLYGAEPGTFVPTDWSAYGWGTPAWKAVLDTTIRAHRDHGLLMDVAIGPNQGQGVPAHEDEEGLQWDLSPHHTIVSGKTFLGTVPGWGTGKLQAAVTGKIVKTTNTTSVMDLSGERTPATRYTLAESSLEDVTFKVGKDGRLDVDFPSDKKHGDHIVFAVYLVRSGARTQQPPAVLRGPQTTPIDYVHNGSWTVDHFSAKGARVMTDFWEGHLLVNGTREALQQVARCMWEDSIEINPNVYWTPDLPTSFVRQHGYSLNKFYPLLFHGNSLLDHFKNQFVTDEPDGGQSHVDDYRETLTQGYGEYLNALQSWAQSLGVQWSSQIGYNLAIDMPALVHKADLPECEDLAFGSNIDAYRQFTAPANLAGKPIVSAEVGAILGQAYQMTIPRWLQLLHRLFAGGVNAVVLHGLAYSGAYPNTTWPGYAPFTYAWSDVLGRHQPAWDFIGETFDYFSRTMYILQQGTQKMDVAFYQKRTSYKHPSTGFEPDDLLRAGYTYGYLDPETLSSSNADVQGGVLAPEKQAYKVLIVRGSDTVSVKAADMLARHARAGLPIIFAGGLPTYPSSHHDHAGRAYIHQTLHSLRHLDNVHHVAHEYGLSGVLSKLSIKPRTKILSLTEGAHWWPVWRETKDGREQFVYIYNDGDEQSEGTIKFQSTGQPYRYDACSGTITPIGVYTQKGKWTTIHFVLEPHQAMIIGFHNDEPPILHATDTSDGVLDVHLEDDGIRAVIGSSKMTQWVCTSDGVVHRVPSTRLEPFNLKKWTLTVEHWDPPELLTNISPVAVRWNTTHHLKKLASWQHIPGLNHVSGRGYYSTSFFWNGGADGAYLSLGPIIHTMSVSVNGQAVPPLDGRASARVDISQYLVAGENTVEVTVSTTLANRLAPIWDSLRTSGAPPTGLFGSNTRPPGDADYGLVGPVEVVPYRMVALGQQSMVMQDL</sequence>
<evidence type="ECO:0000313" key="3">
    <source>
        <dbReference type="Proteomes" id="UP001642482"/>
    </source>
</evidence>
<feature type="signal peptide" evidence="1">
    <location>
        <begin position="1"/>
        <end position="23"/>
    </location>
</feature>
<dbReference type="Gene3D" id="2.60.120.260">
    <property type="entry name" value="Galactose-binding domain-like"/>
    <property type="match status" value="1"/>
</dbReference>
<accession>A0ABP0CGA3</accession>